<dbReference type="Proteomes" id="UP001562159">
    <property type="component" value="Unassembled WGS sequence"/>
</dbReference>
<evidence type="ECO:0000313" key="3">
    <source>
        <dbReference type="EMBL" id="MEY2181243.1"/>
    </source>
</evidence>
<dbReference type="Pfam" id="PF01446">
    <property type="entry name" value="Rep_1"/>
    <property type="match status" value="1"/>
</dbReference>
<reference evidence="3 4" key="1">
    <citation type="submission" date="2024-07" db="EMBL/GenBank/DDBJ databases">
        <title>Molecular mechanisms and environmental adaptations of flagellar loss and biofilm growth of Rhodanobacter under environmental stress.</title>
        <authorList>
            <person name="Chen M."/>
        </authorList>
    </citation>
    <scope>NUCLEOTIDE SEQUENCE [LARGE SCALE GENOMIC DNA]</scope>
    <source>
        <strain evidence="3 4">RS22</strain>
    </source>
</reference>
<comment type="caution">
    <text evidence="3">The sequence shown here is derived from an EMBL/GenBank/DDBJ whole genome shotgun (WGS) entry which is preliminary data.</text>
</comment>
<keyword evidence="4" id="KW-1185">Reference proteome</keyword>
<sequence>MLSCALHVQYAVNGNSARCFGTIRCHNKFCPICAWRTSAKWSTVIPIAIENMARDYEYIKPYFLTLTLPNCPASRVANHLRIMSKAWKRLLCRAFFKTNLISFVRSVEFTHNKTENDTHPHYHIILLAARDLEEAYRAAFPDSKHDLKTFLAKEWGSALADELKKDISVDAQDLQELPAFEKGENPAETARKNEDLLGKIRYLSKYVVKSKEISQHSEWAAVLMNNTQRARMTVIGHTLNRYMPKTGKTELQPDEVLVSGLAVNIKRSLHRNTTSIVSQNNAVFTTDCEETAKQKQTGQSYHQALKNGWVRYFYEQTDFAPTAWLETLDYVMATKDAMPEHGHLSGHIIADWLDTGFFQTPEQFDRLAEFLNNLADFMTETGLKSWEVVGLPHPELPEVDGQMYNDLKQAFSGFVATAIDAEQADLLATVRNQFDEIQYRYNAEQRAGYFPGTLTRREVMEELRQTDLAILRRTDDLTRGGLSQGEEDEAKHNLRSLKYKRNAFIQKLTGLARSNTRERFQAVAVLHQAPYTCLNDALLPVGQLFVYELEDLPPEEEPITASLARKVAFPFLPHKDGRHDFARCFGNQTATEQDMEKADADAEHIAFSARTKANKWNRIAYGTSALTIRDDATDRGGLVPTSCHPAEAELAFFGIRHTATFEEVASALLDEQAIRSKVGNIREAVFNERNAQRIAKGLQPDAEPEKGFCPPTPENMRDAIFQFTSNQAFILNASRSLRKQSYTATVTGVDNATPFTGWSYEKATGAGFKAWRASKGQRFDSAWFATRAVQITVQIEVDGKTTYQRFYVPRSMRQGWEALKGRTLNKGDLLEKKPPTTG</sequence>
<proteinExistence type="inferred from homology"/>
<comment type="similarity">
    <text evidence="1">Belongs to the Gram-positive plasmids replication protein type 1 family.</text>
</comment>
<evidence type="ECO:0000256" key="2">
    <source>
        <dbReference type="ARBA" id="ARBA00022705"/>
    </source>
</evidence>
<protein>
    <submittedName>
        <fullName evidence="3">Protein rep</fullName>
    </submittedName>
</protein>
<name>A0ABV4ALH6_9GAMM</name>
<dbReference type="InterPro" id="IPR000989">
    <property type="entry name" value="Rep"/>
</dbReference>
<dbReference type="EMBL" id="JBGBPY010000001">
    <property type="protein sequence ID" value="MEY2181243.1"/>
    <property type="molecule type" value="Genomic_DNA"/>
</dbReference>
<evidence type="ECO:0000256" key="1">
    <source>
        <dbReference type="ARBA" id="ARBA00008909"/>
    </source>
</evidence>
<gene>
    <name evidence="3" type="ORF">AB7878_02340</name>
</gene>
<keyword evidence="2" id="KW-0235">DNA replication</keyword>
<organism evidence="3 4">
    <name type="scientific">Rhodanobacter humi</name>
    <dbReference type="NCBI Taxonomy" id="1888173"/>
    <lineage>
        <taxon>Bacteria</taxon>
        <taxon>Pseudomonadati</taxon>
        <taxon>Pseudomonadota</taxon>
        <taxon>Gammaproteobacteria</taxon>
        <taxon>Lysobacterales</taxon>
        <taxon>Rhodanobacteraceae</taxon>
        <taxon>Rhodanobacter</taxon>
    </lineage>
</organism>
<evidence type="ECO:0000313" key="4">
    <source>
        <dbReference type="Proteomes" id="UP001562159"/>
    </source>
</evidence>
<accession>A0ABV4ALH6</accession>